<dbReference type="InterPro" id="IPR018247">
    <property type="entry name" value="EF_Hand_1_Ca_BS"/>
</dbReference>
<keyword evidence="5" id="KW-1185">Reference proteome</keyword>
<dbReference type="CDD" id="cd00213">
    <property type="entry name" value="S-100"/>
    <property type="match status" value="1"/>
</dbReference>
<evidence type="ECO:0000256" key="1">
    <source>
        <dbReference type="ARBA" id="ARBA00022723"/>
    </source>
</evidence>
<reference evidence="4" key="2">
    <citation type="submission" date="2025-08" db="UniProtKB">
        <authorList>
            <consortium name="Ensembl"/>
        </authorList>
    </citation>
    <scope>IDENTIFICATION</scope>
</reference>
<dbReference type="InterPro" id="IPR002048">
    <property type="entry name" value="EF_hand_dom"/>
</dbReference>
<dbReference type="Gene3D" id="1.10.238.10">
    <property type="entry name" value="EF-hand"/>
    <property type="match status" value="1"/>
</dbReference>
<dbReference type="eggNOG" id="ENOG502SA01">
    <property type="taxonomic scope" value="Eukaryota"/>
</dbReference>
<dbReference type="PROSITE" id="PS50222">
    <property type="entry name" value="EF_HAND_2"/>
    <property type="match status" value="1"/>
</dbReference>
<dbReference type="GeneID" id="100920211"/>
<keyword evidence="2" id="KW-0106">Calcium</keyword>
<dbReference type="GO" id="GO:0043542">
    <property type="term" value="P:endothelial cell migration"/>
    <property type="evidence" value="ECO:0007669"/>
    <property type="project" value="TreeGrafter"/>
</dbReference>
<dbReference type="InterPro" id="IPR034325">
    <property type="entry name" value="S-100_dom"/>
</dbReference>
<dbReference type="GO" id="GO:0070062">
    <property type="term" value="C:extracellular exosome"/>
    <property type="evidence" value="ECO:0007669"/>
    <property type="project" value="TreeGrafter"/>
</dbReference>
<keyword evidence="1" id="KW-0479">Metal-binding</keyword>
<dbReference type="RefSeq" id="XP_003768081.1">
    <property type="nucleotide sequence ID" value="XM_003768033.4"/>
</dbReference>
<dbReference type="FunCoup" id="G3W261">
    <property type="interactions" value="793"/>
</dbReference>
<evidence type="ECO:0000313" key="4">
    <source>
        <dbReference type="Ensembl" id="ENSSHAP00000009516.2"/>
    </source>
</evidence>
<name>G3W261_SARHA</name>
<dbReference type="OrthoDB" id="26525at2759"/>
<dbReference type="Pfam" id="PF01023">
    <property type="entry name" value="S_100"/>
    <property type="match status" value="1"/>
</dbReference>
<dbReference type="InParanoid" id="G3W261"/>
<dbReference type="InterPro" id="IPR011992">
    <property type="entry name" value="EF-hand-dom_pair"/>
</dbReference>
<dbReference type="KEGG" id="shr:100920211"/>
<dbReference type="GO" id="GO:0005509">
    <property type="term" value="F:calcium ion binding"/>
    <property type="evidence" value="ECO:0007669"/>
    <property type="project" value="InterPro"/>
</dbReference>
<dbReference type="AlphaFoldDB" id="G3W261"/>
<dbReference type="PANTHER" id="PTHR11639">
    <property type="entry name" value="S100 CALCIUM-BINDING PROTEIN"/>
    <property type="match status" value="1"/>
</dbReference>
<dbReference type="Ensembl" id="ENSSHAT00000009599.2">
    <property type="protein sequence ID" value="ENSSHAP00000009516.2"/>
    <property type="gene ID" value="ENSSHAG00000008233.2"/>
</dbReference>
<dbReference type="GO" id="GO:0048306">
    <property type="term" value="F:calcium-dependent protein binding"/>
    <property type="evidence" value="ECO:0007669"/>
    <property type="project" value="TreeGrafter"/>
</dbReference>
<reference evidence="4 5" key="1">
    <citation type="journal article" date="2011" name="Proc. Natl. Acad. Sci. U.S.A.">
        <title>Genetic diversity and population structure of the endangered marsupial Sarcophilus harrisii (Tasmanian devil).</title>
        <authorList>
            <person name="Miller W."/>
            <person name="Hayes V.M."/>
            <person name="Ratan A."/>
            <person name="Petersen D.C."/>
            <person name="Wittekindt N.E."/>
            <person name="Miller J."/>
            <person name="Walenz B."/>
            <person name="Knight J."/>
            <person name="Qi J."/>
            <person name="Zhao F."/>
            <person name="Wang Q."/>
            <person name="Bedoya-Reina O.C."/>
            <person name="Katiyar N."/>
            <person name="Tomsho L.P."/>
            <person name="Kasson L.M."/>
            <person name="Hardie R.A."/>
            <person name="Woodbridge P."/>
            <person name="Tindall E.A."/>
            <person name="Bertelsen M.F."/>
            <person name="Dixon D."/>
            <person name="Pyecroft S."/>
            <person name="Helgen K.M."/>
            <person name="Lesk A.M."/>
            <person name="Pringle T.H."/>
            <person name="Patterson N."/>
            <person name="Zhang Y."/>
            <person name="Kreiss A."/>
            <person name="Woods G.M."/>
            <person name="Jones M.E."/>
            <person name="Schuster S.C."/>
        </authorList>
    </citation>
    <scope>NUCLEOTIDE SEQUENCE [LARGE SCALE GENOMIC DNA]</scope>
</reference>
<feature type="domain" description="EF-hand" evidence="3">
    <location>
        <begin position="50"/>
        <end position="85"/>
    </location>
</feature>
<dbReference type="PANTHER" id="PTHR11639:SF5">
    <property type="entry name" value="PROTEIN S100-A8"/>
    <property type="match status" value="1"/>
</dbReference>
<protein>
    <recommendedName>
        <fullName evidence="3">EF-hand domain-containing protein</fullName>
    </recommendedName>
</protein>
<proteinExistence type="predicted"/>
<dbReference type="Proteomes" id="UP000007648">
    <property type="component" value="Unassembled WGS sequence"/>
</dbReference>
<dbReference type="GO" id="GO:0046914">
    <property type="term" value="F:transition metal ion binding"/>
    <property type="evidence" value="ECO:0007669"/>
    <property type="project" value="InterPro"/>
</dbReference>
<evidence type="ECO:0000313" key="5">
    <source>
        <dbReference type="Proteomes" id="UP000007648"/>
    </source>
</evidence>
<dbReference type="GO" id="GO:0005737">
    <property type="term" value="C:cytoplasm"/>
    <property type="evidence" value="ECO:0007669"/>
    <property type="project" value="TreeGrafter"/>
</dbReference>
<dbReference type="PROSITE" id="PS00018">
    <property type="entry name" value="EF_HAND_1"/>
    <property type="match status" value="1"/>
</dbReference>
<evidence type="ECO:0000259" key="3">
    <source>
        <dbReference type="PROSITE" id="PS50222"/>
    </source>
</evidence>
<evidence type="ECO:0000256" key="2">
    <source>
        <dbReference type="ARBA" id="ARBA00022837"/>
    </source>
</evidence>
<dbReference type="SMART" id="SM01394">
    <property type="entry name" value="S_100"/>
    <property type="match status" value="1"/>
</dbReference>
<reference evidence="4" key="3">
    <citation type="submission" date="2025-09" db="UniProtKB">
        <authorList>
            <consortium name="Ensembl"/>
        </authorList>
    </citation>
    <scope>IDENTIFICATION</scope>
</reference>
<dbReference type="SUPFAM" id="SSF47473">
    <property type="entry name" value="EF-hand"/>
    <property type="match status" value="1"/>
</dbReference>
<dbReference type="Pfam" id="PF00036">
    <property type="entry name" value="EF-hand_1"/>
    <property type="match status" value="1"/>
</dbReference>
<dbReference type="InterPro" id="IPR013787">
    <property type="entry name" value="S100_Ca-bd_sub"/>
</dbReference>
<organism evidence="4 5">
    <name type="scientific">Sarcophilus harrisii</name>
    <name type="common">Tasmanian devil</name>
    <name type="synonym">Sarcophilus laniarius</name>
    <dbReference type="NCBI Taxonomy" id="9305"/>
    <lineage>
        <taxon>Eukaryota</taxon>
        <taxon>Metazoa</taxon>
        <taxon>Chordata</taxon>
        <taxon>Craniata</taxon>
        <taxon>Vertebrata</taxon>
        <taxon>Euteleostomi</taxon>
        <taxon>Mammalia</taxon>
        <taxon>Metatheria</taxon>
        <taxon>Dasyuromorphia</taxon>
        <taxon>Dasyuridae</taxon>
        <taxon>Sarcophilus</taxon>
    </lineage>
</organism>
<dbReference type="STRING" id="9305.ENSSHAP00000009516"/>
<gene>
    <name evidence="4" type="primary">LOC100920211</name>
</gene>
<dbReference type="GeneTree" id="ENSGT00910000144329"/>
<accession>G3W261</accession>
<sequence length="92" mass="10527">MVTKLEGAVNCLVTVFHKYSLASGHYHTLSKDKFRKLLETEIPEVLKNPKDPKTVEKILKEVDSNKDGMINFEEFLFLATRLLVDAHDATHE</sequence>
<dbReference type="SMART" id="SM00054">
    <property type="entry name" value="EFh"/>
    <property type="match status" value="1"/>
</dbReference>